<dbReference type="Pfam" id="PF01381">
    <property type="entry name" value="HTH_3"/>
    <property type="match status" value="1"/>
</dbReference>
<dbReference type="RefSeq" id="WP_153835950.1">
    <property type="nucleotide sequence ID" value="NZ_JBHUMW010000043.1"/>
</dbReference>
<evidence type="ECO:0000313" key="2">
    <source>
        <dbReference type="EMBL" id="MRI67358.1"/>
    </source>
</evidence>
<dbReference type="GO" id="GO:0003677">
    <property type="term" value="F:DNA binding"/>
    <property type="evidence" value="ECO:0007669"/>
    <property type="project" value="InterPro"/>
</dbReference>
<keyword evidence="3" id="KW-1185">Reference proteome</keyword>
<dbReference type="InterPro" id="IPR001387">
    <property type="entry name" value="Cro/C1-type_HTH"/>
</dbReference>
<protein>
    <submittedName>
        <fullName evidence="2">Helix-turn-helix domain-containing protein</fullName>
    </submittedName>
</protein>
<reference evidence="2 3" key="1">
    <citation type="submission" date="2019-10" db="EMBL/GenBank/DDBJ databases">
        <title>Gracilibacillus salitolerans sp. nov., a moderate halophile isolated from a saline soil in northwest China.</title>
        <authorList>
            <person name="Gan L."/>
        </authorList>
    </citation>
    <scope>NUCLEOTIDE SEQUENCE [LARGE SCALE GENOMIC DNA]</scope>
    <source>
        <strain evidence="2 3">TP2-8</strain>
    </source>
</reference>
<dbReference type="Proteomes" id="UP000435187">
    <property type="component" value="Unassembled WGS sequence"/>
</dbReference>
<dbReference type="EMBL" id="WJEE01000030">
    <property type="protein sequence ID" value="MRI67358.1"/>
    <property type="molecule type" value="Genomic_DNA"/>
</dbReference>
<organism evidence="2 3">
    <name type="scientific">Gracilibacillus thailandensis</name>
    <dbReference type="NCBI Taxonomy" id="563735"/>
    <lineage>
        <taxon>Bacteria</taxon>
        <taxon>Bacillati</taxon>
        <taxon>Bacillota</taxon>
        <taxon>Bacilli</taxon>
        <taxon>Bacillales</taxon>
        <taxon>Bacillaceae</taxon>
        <taxon>Gracilibacillus</taxon>
    </lineage>
</organism>
<dbReference type="SMART" id="SM00530">
    <property type="entry name" value="HTH_XRE"/>
    <property type="match status" value="1"/>
</dbReference>
<dbReference type="AlphaFoldDB" id="A0A6N7QZ57"/>
<name>A0A6N7QZ57_9BACI</name>
<accession>A0A6N7QZ57</accession>
<gene>
    <name evidence="2" type="ORF">GH885_13570</name>
</gene>
<evidence type="ECO:0000313" key="3">
    <source>
        <dbReference type="Proteomes" id="UP000435187"/>
    </source>
</evidence>
<evidence type="ECO:0000259" key="1">
    <source>
        <dbReference type="PROSITE" id="PS50943"/>
    </source>
</evidence>
<dbReference type="InterPro" id="IPR010982">
    <property type="entry name" value="Lambda_DNA-bd_dom_sf"/>
</dbReference>
<feature type="domain" description="HTH cro/C1-type" evidence="1">
    <location>
        <begin position="18"/>
        <end position="71"/>
    </location>
</feature>
<dbReference type="CDD" id="cd00093">
    <property type="entry name" value="HTH_XRE"/>
    <property type="match status" value="1"/>
</dbReference>
<comment type="caution">
    <text evidence="2">The sequence shown here is derived from an EMBL/GenBank/DDBJ whole genome shotgun (WGS) entry which is preliminary data.</text>
</comment>
<dbReference type="PROSITE" id="PS50943">
    <property type="entry name" value="HTH_CROC1"/>
    <property type="match status" value="1"/>
</dbReference>
<proteinExistence type="predicted"/>
<dbReference type="SUPFAM" id="SSF47413">
    <property type="entry name" value="lambda repressor-like DNA-binding domains"/>
    <property type="match status" value="1"/>
</dbReference>
<dbReference type="Gene3D" id="1.10.260.40">
    <property type="entry name" value="lambda repressor-like DNA-binding domains"/>
    <property type="match status" value="1"/>
</dbReference>
<sequence length="99" mass="11876">MNDFEKDNFLYVLGEYYKKQRIAKGWTQSEVAEALNMSVRAIQQFEKGELNLAISRFVELTELLNVPYSIVEEQFKTYSYHSFQEQVREVTNRKEKKKR</sequence>